<dbReference type="Gene3D" id="3.30.60.30">
    <property type="match status" value="1"/>
</dbReference>
<dbReference type="OrthoDB" id="30748at2157"/>
<dbReference type="InterPro" id="IPR016105">
    <property type="entry name" value="Pyr-dep_his/arg-deCO2ase_sand"/>
</dbReference>
<evidence type="ECO:0000256" key="7">
    <source>
        <dbReference type="ARBA" id="ARBA00049309"/>
    </source>
</evidence>
<evidence type="ECO:0000256" key="3">
    <source>
        <dbReference type="ARBA" id="ARBA00012426"/>
    </source>
</evidence>
<dbReference type="GO" id="GO:0006527">
    <property type="term" value="P:L-arginine catabolic process"/>
    <property type="evidence" value="ECO:0007669"/>
    <property type="project" value="InterPro"/>
</dbReference>
<comment type="cofactor">
    <cofactor evidence="1">
        <name>pyruvate</name>
        <dbReference type="ChEBI" id="CHEBI:15361"/>
    </cofactor>
</comment>
<protein>
    <recommendedName>
        <fullName evidence="3">arginine decarboxylase</fullName>
        <ecNumber evidence="3">4.1.1.19</ecNumber>
    </recommendedName>
</protein>
<dbReference type="RefSeq" id="WP_048112538.1">
    <property type="nucleotide sequence ID" value="NZ_CP010070.1"/>
</dbReference>
<evidence type="ECO:0000256" key="6">
    <source>
        <dbReference type="ARBA" id="ARBA00023317"/>
    </source>
</evidence>
<proteinExistence type="inferred from homology"/>
<dbReference type="Gene3D" id="3.50.20.10">
    <property type="entry name" value="Pyruvoyl-Dependent Histidine Decarboxylase, subunit B"/>
    <property type="match status" value="1"/>
</dbReference>
<dbReference type="InterPro" id="IPR016104">
    <property type="entry name" value="Pyr-dep_his/arg-deCO2ase"/>
</dbReference>
<evidence type="ECO:0000313" key="9">
    <source>
        <dbReference type="Proteomes" id="UP000030787"/>
    </source>
</evidence>
<dbReference type="GeneID" id="24818553"/>
<comment type="catalytic activity">
    <reaction evidence="7">
        <text>L-arginine + H(+) = agmatine + CO2</text>
        <dbReference type="Rhea" id="RHEA:17641"/>
        <dbReference type="ChEBI" id="CHEBI:15378"/>
        <dbReference type="ChEBI" id="CHEBI:16526"/>
        <dbReference type="ChEBI" id="CHEBI:32682"/>
        <dbReference type="ChEBI" id="CHEBI:58145"/>
        <dbReference type="EC" id="4.1.1.19"/>
    </reaction>
</comment>
<keyword evidence="5 8" id="KW-0456">Lyase</keyword>
<evidence type="ECO:0000256" key="5">
    <source>
        <dbReference type="ARBA" id="ARBA00023239"/>
    </source>
</evidence>
<evidence type="ECO:0000256" key="2">
    <source>
        <dbReference type="ARBA" id="ARBA00007412"/>
    </source>
</evidence>
<dbReference type="EMBL" id="CP010070">
    <property type="protein sequence ID" value="AIZ56766.1"/>
    <property type="molecule type" value="Genomic_DNA"/>
</dbReference>
<comment type="similarity">
    <text evidence="2">Belongs to the PdaD family.</text>
</comment>
<organism evidence="8 9">
    <name type="scientific">Candidatus Methanoplasma termitum</name>
    <dbReference type="NCBI Taxonomy" id="1577791"/>
    <lineage>
        <taxon>Archaea</taxon>
        <taxon>Methanobacteriati</taxon>
        <taxon>Thermoplasmatota</taxon>
        <taxon>Thermoplasmata</taxon>
        <taxon>Methanomassiliicoccales</taxon>
        <taxon>Methanomassiliicoccaceae</taxon>
        <taxon>Candidatus Methanoplasma</taxon>
    </lineage>
</organism>
<dbReference type="HOGENOM" id="CLU_114389_1_0_2"/>
<keyword evidence="6" id="KW-0670">Pyruvate</keyword>
<dbReference type="GO" id="GO:0008792">
    <property type="term" value="F:arginine decarboxylase activity"/>
    <property type="evidence" value="ECO:0007669"/>
    <property type="project" value="UniProtKB-EC"/>
</dbReference>
<evidence type="ECO:0000256" key="4">
    <source>
        <dbReference type="ARBA" id="ARBA00022793"/>
    </source>
</evidence>
<keyword evidence="4" id="KW-0210">Decarboxylase</keyword>
<keyword evidence="9" id="KW-1185">Reference proteome</keyword>
<dbReference type="STRING" id="1577791.Mpt1_c08900"/>
<dbReference type="KEGG" id="mear:Mpt1_c08900"/>
<dbReference type="PANTHER" id="PTHR40438">
    <property type="entry name" value="PYRUVOYL-DEPENDENT ARGININE DECARBOXYLASE"/>
    <property type="match status" value="1"/>
</dbReference>
<dbReference type="Pfam" id="PF01862">
    <property type="entry name" value="PvlArgDC"/>
    <property type="match status" value="1"/>
</dbReference>
<dbReference type="EC" id="4.1.1.19" evidence="3"/>
<dbReference type="SFLD" id="SFLDS00055">
    <property type="entry name" value="Pyruvoyl-Dependent_Histidine/A"/>
    <property type="match status" value="1"/>
</dbReference>
<dbReference type="AlphaFoldDB" id="A0A0A7LGY0"/>
<dbReference type="Proteomes" id="UP000030787">
    <property type="component" value="Chromosome"/>
</dbReference>
<dbReference type="SUPFAM" id="SSF56271">
    <property type="entry name" value="Pyruvoyl-dependent histidine and arginine decarboxylases"/>
    <property type="match status" value="1"/>
</dbReference>
<dbReference type="InterPro" id="IPR002724">
    <property type="entry name" value="Pyruvoyl-dep_arg_deCO2ase"/>
</dbReference>
<dbReference type="SFLD" id="SFLDG01170">
    <property type="entry name" value="Pyruvoyl-dependent_arginine_de"/>
    <property type="match status" value="1"/>
</dbReference>
<name>A0A0A7LGY0_9ARCH</name>
<sequence>MQLVPKKYFITSGRSTSDISSLNAFDRALMDAGISEQNLVAVSSVIPDGAVRIDPVDLPMGAVTHCVISQIRGNDEEMISAGIAYAYRKDGKGGYVAEGHLHGPAEGLRSELEKKMNEMSKIRNTAFGETFFAIEEMKIPAGMYGCCIAALVFTEYR</sequence>
<reference evidence="8 9" key="1">
    <citation type="journal article" date="2014" name="Appl. Environ. Microbiol.">
        <title>Comparative Genome Analysis of 'Candidatus Methanoplasma termitum' Indicates a New Mode of Energy Metabolism in the Seventh Order of Methanogens.</title>
        <authorList>
            <person name="Lang K."/>
            <person name="Schuldes J."/>
            <person name="Klingl A."/>
            <person name="Poehlein A."/>
            <person name="Daniel R."/>
            <person name="Brune A."/>
        </authorList>
    </citation>
    <scope>NUCLEOTIDE SEQUENCE [LARGE SCALE GENOMIC DNA]</scope>
    <source>
        <strain evidence="9">Mpt1</strain>
    </source>
</reference>
<gene>
    <name evidence="8" type="primary">pdaD</name>
    <name evidence="8" type="ORF">Mpt1_c08900</name>
</gene>
<dbReference type="PANTHER" id="PTHR40438:SF1">
    <property type="entry name" value="PYRUVOYL-DEPENDENT ARGININE DECARBOXYLASE"/>
    <property type="match status" value="1"/>
</dbReference>
<evidence type="ECO:0000313" key="8">
    <source>
        <dbReference type="EMBL" id="AIZ56766.1"/>
    </source>
</evidence>
<accession>A0A0A7LGY0</accession>
<evidence type="ECO:0000256" key="1">
    <source>
        <dbReference type="ARBA" id="ARBA00001928"/>
    </source>
</evidence>